<organism evidence="2 3">
    <name type="scientific">Toxocara canis</name>
    <name type="common">Canine roundworm</name>
    <dbReference type="NCBI Taxonomy" id="6265"/>
    <lineage>
        <taxon>Eukaryota</taxon>
        <taxon>Metazoa</taxon>
        <taxon>Ecdysozoa</taxon>
        <taxon>Nematoda</taxon>
        <taxon>Chromadorea</taxon>
        <taxon>Rhabditida</taxon>
        <taxon>Spirurina</taxon>
        <taxon>Ascaridomorpha</taxon>
        <taxon>Ascaridoidea</taxon>
        <taxon>Toxocaridae</taxon>
        <taxon>Toxocara</taxon>
    </lineage>
</organism>
<evidence type="ECO:0000313" key="1">
    <source>
        <dbReference type="EMBL" id="VDM45013.1"/>
    </source>
</evidence>
<dbReference type="Proteomes" id="UP000050794">
    <property type="component" value="Unassembled WGS sequence"/>
</dbReference>
<accession>A0A183UYX2</accession>
<evidence type="ECO:0000313" key="3">
    <source>
        <dbReference type="WBParaSite" id="TCNE_0001369201-mRNA-1"/>
    </source>
</evidence>
<evidence type="ECO:0000313" key="2">
    <source>
        <dbReference type="Proteomes" id="UP000050794"/>
    </source>
</evidence>
<protein>
    <submittedName>
        <fullName evidence="3">DUF433 domain-containing protein</fullName>
    </submittedName>
</protein>
<gene>
    <name evidence="1" type="ORF">TCNE_LOCUS13692</name>
</gene>
<dbReference type="EMBL" id="UYWY01021847">
    <property type="protein sequence ID" value="VDM45013.1"/>
    <property type="molecule type" value="Genomic_DNA"/>
</dbReference>
<dbReference type="AlphaFoldDB" id="A0A183UYX2"/>
<dbReference type="WBParaSite" id="TCNE_0001369201-mRNA-1">
    <property type="protein sequence ID" value="TCNE_0001369201-mRNA-1"/>
    <property type="gene ID" value="TCNE_0001369201"/>
</dbReference>
<reference evidence="3" key="1">
    <citation type="submission" date="2016-06" db="UniProtKB">
        <authorList>
            <consortium name="WormBaseParasite"/>
        </authorList>
    </citation>
    <scope>IDENTIFICATION</scope>
</reference>
<sequence length="72" mass="7929">MQARHGVGDMMHDADVYSLFIGVDVLTPLREADHYQLPLNVVGSTRLTHPISIQPGTTFTCLFNCVIDPCSL</sequence>
<name>A0A183UYX2_TOXCA</name>
<keyword evidence="2" id="KW-1185">Reference proteome</keyword>
<proteinExistence type="predicted"/>
<reference evidence="1 2" key="2">
    <citation type="submission" date="2018-11" db="EMBL/GenBank/DDBJ databases">
        <authorList>
            <consortium name="Pathogen Informatics"/>
        </authorList>
    </citation>
    <scope>NUCLEOTIDE SEQUENCE [LARGE SCALE GENOMIC DNA]</scope>
</reference>